<evidence type="ECO:0000256" key="1">
    <source>
        <dbReference type="SAM" id="Phobius"/>
    </source>
</evidence>
<protein>
    <submittedName>
        <fullName evidence="2">Endoglucanase</fullName>
    </submittedName>
</protein>
<proteinExistence type="predicted"/>
<dbReference type="EMBL" id="BMAT01006559">
    <property type="protein sequence ID" value="GFS14955.1"/>
    <property type="molecule type" value="Genomic_DNA"/>
</dbReference>
<feature type="transmembrane region" description="Helical" evidence="1">
    <location>
        <begin position="69"/>
        <end position="87"/>
    </location>
</feature>
<name>A0AAV4IXU7_9GAST</name>
<accession>A0AAV4IXU7</accession>
<reference evidence="2 3" key="1">
    <citation type="journal article" date="2021" name="Elife">
        <title>Chloroplast acquisition without the gene transfer in kleptoplastic sea slugs, Plakobranchus ocellatus.</title>
        <authorList>
            <person name="Maeda T."/>
            <person name="Takahashi S."/>
            <person name="Yoshida T."/>
            <person name="Shimamura S."/>
            <person name="Takaki Y."/>
            <person name="Nagai Y."/>
            <person name="Toyoda A."/>
            <person name="Suzuki Y."/>
            <person name="Arimoto A."/>
            <person name="Ishii H."/>
            <person name="Satoh N."/>
            <person name="Nishiyama T."/>
            <person name="Hasebe M."/>
            <person name="Maruyama T."/>
            <person name="Minagawa J."/>
            <person name="Obokata J."/>
            <person name="Shigenobu S."/>
        </authorList>
    </citation>
    <scope>NUCLEOTIDE SEQUENCE [LARGE SCALE GENOMIC DNA]</scope>
</reference>
<keyword evidence="1" id="KW-1133">Transmembrane helix</keyword>
<gene>
    <name evidence="2" type="ORF">ElyMa_003174800</name>
</gene>
<sequence length="94" mass="11228">MTSMKNFLKFKTRQNSSDLRKFGEEYYLREARLWRPFRLFGLFATISAMIFILWAIGSSEWIYGKGRKLFPLIIIIYVIYDSVLVYLKQTSLLD</sequence>
<keyword evidence="1" id="KW-0812">Transmembrane</keyword>
<feature type="transmembrane region" description="Helical" evidence="1">
    <location>
        <begin position="39"/>
        <end position="57"/>
    </location>
</feature>
<comment type="caution">
    <text evidence="2">The sequence shown here is derived from an EMBL/GenBank/DDBJ whole genome shotgun (WGS) entry which is preliminary data.</text>
</comment>
<keyword evidence="3" id="KW-1185">Reference proteome</keyword>
<evidence type="ECO:0000313" key="2">
    <source>
        <dbReference type="EMBL" id="GFS14955.1"/>
    </source>
</evidence>
<organism evidence="2 3">
    <name type="scientific">Elysia marginata</name>
    <dbReference type="NCBI Taxonomy" id="1093978"/>
    <lineage>
        <taxon>Eukaryota</taxon>
        <taxon>Metazoa</taxon>
        <taxon>Spiralia</taxon>
        <taxon>Lophotrochozoa</taxon>
        <taxon>Mollusca</taxon>
        <taxon>Gastropoda</taxon>
        <taxon>Heterobranchia</taxon>
        <taxon>Euthyneura</taxon>
        <taxon>Panpulmonata</taxon>
        <taxon>Sacoglossa</taxon>
        <taxon>Placobranchoidea</taxon>
        <taxon>Plakobranchidae</taxon>
        <taxon>Elysia</taxon>
    </lineage>
</organism>
<dbReference type="Proteomes" id="UP000762676">
    <property type="component" value="Unassembled WGS sequence"/>
</dbReference>
<dbReference type="AlphaFoldDB" id="A0AAV4IXU7"/>
<keyword evidence="1" id="KW-0472">Membrane</keyword>
<evidence type="ECO:0000313" key="3">
    <source>
        <dbReference type="Proteomes" id="UP000762676"/>
    </source>
</evidence>